<protein>
    <submittedName>
        <fullName evidence="2">Uncharacterized protein</fullName>
    </submittedName>
</protein>
<evidence type="ECO:0000313" key="2">
    <source>
        <dbReference type="WBParaSite" id="ES5_v2.g15366.t1"/>
    </source>
</evidence>
<dbReference type="WBParaSite" id="ES5_v2.g15366.t1">
    <property type="protein sequence ID" value="ES5_v2.g15366.t1"/>
    <property type="gene ID" value="ES5_v2.g15366"/>
</dbReference>
<accession>A0AC34FDQ3</accession>
<name>A0AC34FDQ3_9BILA</name>
<proteinExistence type="predicted"/>
<organism evidence="1 2">
    <name type="scientific">Panagrolaimus sp. ES5</name>
    <dbReference type="NCBI Taxonomy" id="591445"/>
    <lineage>
        <taxon>Eukaryota</taxon>
        <taxon>Metazoa</taxon>
        <taxon>Ecdysozoa</taxon>
        <taxon>Nematoda</taxon>
        <taxon>Chromadorea</taxon>
        <taxon>Rhabditida</taxon>
        <taxon>Tylenchina</taxon>
        <taxon>Panagrolaimomorpha</taxon>
        <taxon>Panagrolaimoidea</taxon>
        <taxon>Panagrolaimidae</taxon>
        <taxon>Panagrolaimus</taxon>
    </lineage>
</organism>
<dbReference type="Proteomes" id="UP000887579">
    <property type="component" value="Unplaced"/>
</dbReference>
<reference evidence="2" key="1">
    <citation type="submission" date="2022-11" db="UniProtKB">
        <authorList>
            <consortium name="WormBaseParasite"/>
        </authorList>
    </citation>
    <scope>IDENTIFICATION</scope>
</reference>
<evidence type="ECO:0000313" key="1">
    <source>
        <dbReference type="Proteomes" id="UP000887579"/>
    </source>
</evidence>
<sequence length="128" mass="14679">SFKKWAPKYGILSEETLAALNSIENIRHPTHVLGVTVTKNVFLTEHVSPSRHPRKVDVAEYLNGTGKLEIPKKIAALKKLQFNDSWFTEATAMSMIKKMDEIRSKFQQNPNYRKPKRLDISREIADSL</sequence>